<comment type="caution">
    <text evidence="13">The sequence shown here is derived from an EMBL/GenBank/DDBJ whole genome shotgun (WGS) entry which is preliminary data.</text>
</comment>
<comment type="subcellular location">
    <subcellularLocation>
        <location evidence="1">Cell inner membrane</location>
        <topology evidence="1">Single-pass membrane protein</topology>
        <orientation evidence="1">Periplasmic side</orientation>
    </subcellularLocation>
</comment>
<dbReference type="InterPro" id="IPR037682">
    <property type="entry name" value="TonB_C"/>
</dbReference>
<evidence type="ECO:0000256" key="4">
    <source>
        <dbReference type="ARBA" id="ARBA00022475"/>
    </source>
</evidence>
<keyword evidence="4" id="KW-1003">Cell membrane</keyword>
<protein>
    <submittedName>
        <fullName evidence="13">Energy transducer TonB</fullName>
    </submittedName>
</protein>
<dbReference type="PANTHER" id="PTHR33446:SF2">
    <property type="entry name" value="PROTEIN TONB"/>
    <property type="match status" value="1"/>
</dbReference>
<evidence type="ECO:0000256" key="11">
    <source>
        <dbReference type="SAM" id="Phobius"/>
    </source>
</evidence>
<dbReference type="PROSITE" id="PS52015">
    <property type="entry name" value="TONB_CTD"/>
    <property type="match status" value="1"/>
</dbReference>
<dbReference type="Proteomes" id="UP001430796">
    <property type="component" value="Unassembled WGS sequence"/>
</dbReference>
<evidence type="ECO:0000256" key="2">
    <source>
        <dbReference type="ARBA" id="ARBA00006555"/>
    </source>
</evidence>
<dbReference type="PANTHER" id="PTHR33446">
    <property type="entry name" value="PROTEIN TONB-RELATED"/>
    <property type="match status" value="1"/>
</dbReference>
<evidence type="ECO:0000256" key="9">
    <source>
        <dbReference type="ARBA" id="ARBA00023136"/>
    </source>
</evidence>
<keyword evidence="3" id="KW-0813">Transport</keyword>
<evidence type="ECO:0000256" key="7">
    <source>
        <dbReference type="ARBA" id="ARBA00022927"/>
    </source>
</evidence>
<dbReference type="InterPro" id="IPR006260">
    <property type="entry name" value="TonB/TolA_C"/>
</dbReference>
<evidence type="ECO:0000256" key="10">
    <source>
        <dbReference type="SAM" id="MobiDB-lite"/>
    </source>
</evidence>
<feature type="domain" description="TonB C-terminal" evidence="12">
    <location>
        <begin position="140"/>
        <end position="229"/>
    </location>
</feature>
<keyword evidence="8 11" id="KW-1133">Transmembrane helix</keyword>
<dbReference type="SUPFAM" id="SSF74653">
    <property type="entry name" value="TolA/TonB C-terminal domain"/>
    <property type="match status" value="1"/>
</dbReference>
<dbReference type="Gene3D" id="3.30.1150.10">
    <property type="match status" value="1"/>
</dbReference>
<reference evidence="14" key="2">
    <citation type="submission" date="2022-01" db="EMBL/GenBank/DDBJ databases">
        <title>Lysobacter chinensis sp. nov., a bacterium isolated from cow dung compost.</title>
        <authorList>
            <person name="Zhou L.Y."/>
        </authorList>
    </citation>
    <scope>NUCLEOTIDE SEQUENCE [LARGE SCALE GENOMIC DNA]</scope>
    <source>
        <strain evidence="14">TLK-CK17</strain>
    </source>
</reference>
<dbReference type="PRINTS" id="PR01217">
    <property type="entry name" value="PRICHEXTENSN"/>
</dbReference>
<evidence type="ECO:0000313" key="14">
    <source>
        <dbReference type="Proteomes" id="UP001430796"/>
    </source>
</evidence>
<evidence type="ECO:0000256" key="5">
    <source>
        <dbReference type="ARBA" id="ARBA00022519"/>
    </source>
</evidence>
<gene>
    <name evidence="13" type="ORF">L3V18_01935</name>
</gene>
<keyword evidence="7" id="KW-0653">Protein transport</keyword>
<dbReference type="InterPro" id="IPR051045">
    <property type="entry name" value="TonB-dependent_transducer"/>
</dbReference>
<evidence type="ECO:0000256" key="6">
    <source>
        <dbReference type="ARBA" id="ARBA00022692"/>
    </source>
</evidence>
<feature type="region of interest" description="Disordered" evidence="10">
    <location>
        <begin position="62"/>
        <end position="163"/>
    </location>
</feature>
<evidence type="ECO:0000313" key="13">
    <source>
        <dbReference type="EMBL" id="MCF7220554.1"/>
    </source>
</evidence>
<organism evidence="13 14">
    <name type="scientific">Marilutibacter chinensis</name>
    <dbReference type="NCBI Taxonomy" id="2912247"/>
    <lineage>
        <taxon>Bacteria</taxon>
        <taxon>Pseudomonadati</taxon>
        <taxon>Pseudomonadota</taxon>
        <taxon>Gammaproteobacteria</taxon>
        <taxon>Lysobacterales</taxon>
        <taxon>Lysobacteraceae</taxon>
        <taxon>Marilutibacter</taxon>
    </lineage>
</organism>
<dbReference type="NCBIfam" id="TIGR01352">
    <property type="entry name" value="tonB_Cterm"/>
    <property type="match status" value="1"/>
</dbReference>
<keyword evidence="14" id="KW-1185">Reference proteome</keyword>
<comment type="similarity">
    <text evidence="2">Belongs to the TonB family.</text>
</comment>
<feature type="transmembrane region" description="Helical" evidence="11">
    <location>
        <begin position="30"/>
        <end position="51"/>
    </location>
</feature>
<evidence type="ECO:0000256" key="1">
    <source>
        <dbReference type="ARBA" id="ARBA00004383"/>
    </source>
</evidence>
<feature type="compositionally biased region" description="Pro residues" evidence="10">
    <location>
        <begin position="112"/>
        <end position="134"/>
    </location>
</feature>
<accession>A0ABS9HNH5</accession>
<keyword evidence="9 11" id="KW-0472">Membrane</keyword>
<keyword evidence="6 11" id="KW-0812">Transmembrane</keyword>
<evidence type="ECO:0000259" key="12">
    <source>
        <dbReference type="PROSITE" id="PS52015"/>
    </source>
</evidence>
<reference evidence="13 14" key="3">
    <citation type="submission" date="2022-01" db="EMBL/GenBank/DDBJ databases">
        <authorList>
            <person name="Zhou L.Y."/>
        </authorList>
    </citation>
    <scope>NUCLEOTIDE SEQUENCE [LARGE SCALE GENOMIC DNA]</scope>
    <source>
        <strain evidence="13 14">TLK-CK17</strain>
    </source>
</reference>
<keyword evidence="5" id="KW-0997">Cell inner membrane</keyword>
<proteinExistence type="inferred from homology"/>
<name>A0ABS9HNH5_9GAMM</name>
<reference evidence="13 14" key="1">
    <citation type="submission" date="2022-01" db="EMBL/GenBank/DDBJ databases">
        <title>Lysobacter chinensis sp. nov., a bacterium isolated from cow dung compost.</title>
        <authorList>
            <person name="Liu Y."/>
        </authorList>
    </citation>
    <scope>NUCLEOTIDE SEQUENCE [LARGE SCALE GENOMIC DNA]</scope>
    <source>
        <strain evidence="13 14">TLK-CK17</strain>
    </source>
</reference>
<dbReference type="EMBL" id="JAKJPO010000001">
    <property type="protein sequence ID" value="MCF7220554.1"/>
    <property type="molecule type" value="Genomic_DNA"/>
</dbReference>
<dbReference type="Pfam" id="PF03544">
    <property type="entry name" value="TonB_C"/>
    <property type="match status" value="1"/>
</dbReference>
<sequence>MTSPSQSSSGPPATNSRRFDLAAWLPSRRMLLWAVAAAFVLGLLLFALVLLGGRDDDFYRAGDDEAPPIATTPQYTPLPAPLPADDEGASGMGDTPAPVGDNGERPRLVETAPPPPPPGPAAPTPAPESTPPAGVPTAATSDPMPLAGETPAPRYPAASLRRGETGTVLVRATIGLDGRPRRTDVARSSGSRRLDRAAEEAVRRWRFQPAMRDGQPVEAEVNVPIEFKQ</sequence>
<evidence type="ECO:0000256" key="8">
    <source>
        <dbReference type="ARBA" id="ARBA00022989"/>
    </source>
</evidence>
<evidence type="ECO:0000256" key="3">
    <source>
        <dbReference type="ARBA" id="ARBA00022448"/>
    </source>
</evidence>